<name>A0A9W3S707_BACTU</name>
<dbReference type="EMBL" id="CP015350">
    <property type="protein sequence ID" value="ANS45816.1"/>
    <property type="molecule type" value="Genomic_DNA"/>
</dbReference>
<dbReference type="RefSeq" id="WP_065481605.1">
    <property type="nucleotide sequence ID" value="NZ_CP015350.1"/>
</dbReference>
<proteinExistence type="predicted"/>
<dbReference type="AlphaFoldDB" id="A0A9W3S707"/>
<accession>A0A9W3S707</accession>
<reference evidence="1 2" key="1">
    <citation type="submission" date="2016-04" db="EMBL/GenBank/DDBJ databases">
        <title>High quality genome of the nematocidal Bacillus thuringiensis MYBT18246.</title>
        <authorList>
            <person name="Hollensteiner J."/>
            <person name="Poehlein A."/>
            <person name="Sproeer C."/>
            <person name="Bunk B."/>
            <person name="Rosenstiel P."/>
            <person name="Schulenburg H."/>
            <person name="Liesegang H."/>
        </authorList>
    </citation>
    <scope>NUCLEOTIDE SEQUENCE [LARGE SCALE GENOMIC DNA]</scope>
    <source>
        <strain evidence="1 2">MYBT18246</strain>
    </source>
</reference>
<protein>
    <submittedName>
        <fullName evidence="1">Uncharacterized protein</fullName>
    </submittedName>
</protein>
<organism evidence="1 2">
    <name type="scientific">Bacillus thuringiensis</name>
    <dbReference type="NCBI Taxonomy" id="1428"/>
    <lineage>
        <taxon>Bacteria</taxon>
        <taxon>Bacillati</taxon>
        <taxon>Bacillota</taxon>
        <taxon>Bacilli</taxon>
        <taxon>Bacillales</taxon>
        <taxon>Bacillaceae</taxon>
        <taxon>Bacillus</taxon>
        <taxon>Bacillus cereus group</taxon>
    </lineage>
</organism>
<dbReference type="Proteomes" id="UP000092743">
    <property type="component" value="Chromosome"/>
</dbReference>
<gene>
    <name evidence="1" type="ORF">BT246_03780</name>
</gene>
<evidence type="ECO:0000313" key="2">
    <source>
        <dbReference type="Proteomes" id="UP000092743"/>
    </source>
</evidence>
<sequence>MTPNMSRMELGGCEMKKEQLAKELMVKWFLENKRTDVEEVLQAMVLGTYKAKVETKKANN</sequence>
<evidence type="ECO:0000313" key="1">
    <source>
        <dbReference type="EMBL" id="ANS45816.1"/>
    </source>
</evidence>